<sequence>MSTDLAPDAGVDAVLEQVGVVVGAAFGLADRIAADVGAVFTDQPTVRRGDLGAVTTLVGPALEDPDGLIQGAGFVAAVDTLADSRWWLEWFMLSNGSAERLIVDTDPRGENFYDYGSLPWYDVPRTTGRRHITGPYVDYLCTDDYTLTFTVPVVVDDRFVGVAGADVRVFTFEKAILPCLRATHRKVAIVNDQGRVVLSNSAHHVSGTLLRAPSPSYRIEDLPLSVVELHHSRDTG</sequence>
<evidence type="ECO:0000313" key="2">
    <source>
        <dbReference type="Proteomes" id="UP000293342"/>
    </source>
</evidence>
<name>A0A4V2M6V7_9ACTN</name>
<reference evidence="1 2" key="1">
    <citation type="submission" date="2019-02" db="EMBL/GenBank/DDBJ databases">
        <title>Kribbella capetownensis sp. nov. and Kribbella speibonae sp. nov., isolated from soil.</title>
        <authorList>
            <person name="Curtis S.M."/>
            <person name="Norton I."/>
            <person name="Everest G.J."/>
            <person name="Meyers P.R."/>
        </authorList>
    </citation>
    <scope>NUCLEOTIDE SEQUENCE [LARGE SCALE GENOMIC DNA]</scope>
    <source>
        <strain evidence="1 2">YM53</strain>
    </source>
</reference>
<dbReference type="CDD" id="cd12913">
    <property type="entry name" value="PDC1_MCP_like"/>
    <property type="match status" value="1"/>
</dbReference>
<evidence type="ECO:0008006" key="3">
    <source>
        <dbReference type="Google" id="ProtNLM"/>
    </source>
</evidence>
<dbReference type="Gene3D" id="3.30.450.20">
    <property type="entry name" value="PAS domain"/>
    <property type="match status" value="1"/>
</dbReference>
<dbReference type="AlphaFoldDB" id="A0A4V2M6V7"/>
<dbReference type="RefSeq" id="WP_131517500.1">
    <property type="nucleotide sequence ID" value="NZ_SJKD01000008.1"/>
</dbReference>
<organism evidence="1 2">
    <name type="scientific">Kribbella capetownensis</name>
    <dbReference type="NCBI Taxonomy" id="1572659"/>
    <lineage>
        <taxon>Bacteria</taxon>
        <taxon>Bacillati</taxon>
        <taxon>Actinomycetota</taxon>
        <taxon>Actinomycetes</taxon>
        <taxon>Propionibacteriales</taxon>
        <taxon>Kribbellaceae</taxon>
        <taxon>Kribbella</taxon>
    </lineage>
</organism>
<dbReference type="EMBL" id="SJKD01000008">
    <property type="protein sequence ID" value="TCC45202.1"/>
    <property type="molecule type" value="Genomic_DNA"/>
</dbReference>
<keyword evidence="2" id="KW-1185">Reference proteome</keyword>
<dbReference type="Pfam" id="PF22673">
    <property type="entry name" value="MCP-like_PDC_1"/>
    <property type="match status" value="1"/>
</dbReference>
<evidence type="ECO:0000313" key="1">
    <source>
        <dbReference type="EMBL" id="TCC45202.1"/>
    </source>
</evidence>
<proteinExistence type="predicted"/>
<accession>A0A4V2M6V7</accession>
<gene>
    <name evidence="1" type="ORF">E0H75_32395</name>
</gene>
<dbReference type="Proteomes" id="UP000293342">
    <property type="component" value="Unassembled WGS sequence"/>
</dbReference>
<dbReference type="OrthoDB" id="8687362at2"/>
<comment type="caution">
    <text evidence="1">The sequence shown here is derived from an EMBL/GenBank/DDBJ whole genome shotgun (WGS) entry which is preliminary data.</text>
</comment>
<protein>
    <recommendedName>
        <fullName evidence="3">Cache domain-containing protein</fullName>
    </recommendedName>
</protein>